<feature type="transmembrane region" description="Helical" evidence="3">
    <location>
        <begin position="37"/>
        <end position="57"/>
    </location>
</feature>
<feature type="transmembrane region" description="Helical" evidence="3">
    <location>
        <begin position="122"/>
        <end position="140"/>
    </location>
</feature>
<dbReference type="EMBL" id="LSRP01000107">
    <property type="protein sequence ID" value="OJF93342.1"/>
    <property type="molecule type" value="Genomic_DNA"/>
</dbReference>
<dbReference type="PANTHER" id="PTHR45138">
    <property type="entry name" value="REGULATORY COMPONENTS OF SENSORY TRANSDUCTION SYSTEM"/>
    <property type="match status" value="1"/>
</dbReference>
<dbReference type="OrthoDB" id="9812260at2"/>
<dbReference type="InterPro" id="IPR000160">
    <property type="entry name" value="GGDEF_dom"/>
</dbReference>
<dbReference type="NCBIfam" id="TIGR00254">
    <property type="entry name" value="GGDEF"/>
    <property type="match status" value="1"/>
</dbReference>
<dbReference type="SUPFAM" id="SSF55073">
    <property type="entry name" value="Nucleotide cyclase"/>
    <property type="match status" value="1"/>
</dbReference>
<keyword evidence="3" id="KW-0472">Membrane</keyword>
<dbReference type="InterPro" id="IPR050469">
    <property type="entry name" value="Diguanylate_Cyclase"/>
</dbReference>
<dbReference type="AlphaFoldDB" id="A0A657LNG3"/>
<feature type="transmembrane region" description="Helical" evidence="3">
    <location>
        <begin position="63"/>
        <end position="83"/>
    </location>
</feature>
<dbReference type="InterPro" id="IPR029787">
    <property type="entry name" value="Nucleotide_cyclase"/>
</dbReference>
<gene>
    <name evidence="5" type="ORF">AX760_04855</name>
</gene>
<accession>A0A657LNG3</accession>
<keyword evidence="6" id="KW-1185">Reference proteome</keyword>
<dbReference type="PANTHER" id="PTHR45138:SF9">
    <property type="entry name" value="DIGUANYLATE CYCLASE DGCM-RELATED"/>
    <property type="match status" value="1"/>
</dbReference>
<feature type="transmembrane region" description="Helical" evidence="3">
    <location>
        <begin position="152"/>
        <end position="175"/>
    </location>
</feature>
<proteinExistence type="predicted"/>
<dbReference type="RefSeq" id="WP_071834481.1">
    <property type="nucleotide sequence ID" value="NZ_LSRP01000107.1"/>
</dbReference>
<feature type="domain" description="GGDEF" evidence="4">
    <location>
        <begin position="251"/>
        <end position="384"/>
    </location>
</feature>
<evidence type="ECO:0000256" key="3">
    <source>
        <dbReference type="SAM" id="Phobius"/>
    </source>
</evidence>
<keyword evidence="3" id="KW-0812">Transmembrane</keyword>
<dbReference type="Proteomes" id="UP000182661">
    <property type="component" value="Unassembled WGS sequence"/>
</dbReference>
<evidence type="ECO:0000313" key="6">
    <source>
        <dbReference type="Proteomes" id="UP000182661"/>
    </source>
</evidence>
<evidence type="ECO:0000256" key="1">
    <source>
        <dbReference type="ARBA" id="ARBA00012528"/>
    </source>
</evidence>
<feature type="transmembrane region" description="Helical" evidence="3">
    <location>
        <begin position="90"/>
        <end position="110"/>
    </location>
</feature>
<dbReference type="GO" id="GO:0052621">
    <property type="term" value="F:diguanylate cyclase activity"/>
    <property type="evidence" value="ECO:0007669"/>
    <property type="project" value="UniProtKB-EC"/>
</dbReference>
<dbReference type="EC" id="2.7.7.65" evidence="1"/>
<evidence type="ECO:0000313" key="5">
    <source>
        <dbReference type="EMBL" id="OJF93342.1"/>
    </source>
</evidence>
<dbReference type="GO" id="GO:1902201">
    <property type="term" value="P:negative regulation of bacterial-type flagellum-dependent cell motility"/>
    <property type="evidence" value="ECO:0007669"/>
    <property type="project" value="TreeGrafter"/>
</dbReference>
<organism evidence="5 6">
    <name type="scientific">Pararhizobium antarcticum</name>
    <dbReference type="NCBI Taxonomy" id="1798805"/>
    <lineage>
        <taxon>Bacteria</taxon>
        <taxon>Pseudomonadati</taxon>
        <taxon>Pseudomonadota</taxon>
        <taxon>Alphaproteobacteria</taxon>
        <taxon>Hyphomicrobiales</taxon>
        <taxon>Rhizobiaceae</taxon>
        <taxon>Rhizobium/Agrobacterium group</taxon>
        <taxon>Pararhizobium</taxon>
    </lineage>
</organism>
<dbReference type="Pfam" id="PF00990">
    <property type="entry name" value="GGDEF"/>
    <property type="match status" value="1"/>
</dbReference>
<comment type="catalytic activity">
    <reaction evidence="2">
        <text>2 GTP = 3',3'-c-di-GMP + 2 diphosphate</text>
        <dbReference type="Rhea" id="RHEA:24898"/>
        <dbReference type="ChEBI" id="CHEBI:33019"/>
        <dbReference type="ChEBI" id="CHEBI:37565"/>
        <dbReference type="ChEBI" id="CHEBI:58805"/>
        <dbReference type="EC" id="2.7.7.65"/>
    </reaction>
</comment>
<feature type="transmembrane region" description="Helical" evidence="3">
    <location>
        <begin position="6"/>
        <end position="25"/>
    </location>
</feature>
<dbReference type="PROSITE" id="PS50887">
    <property type="entry name" value="GGDEF"/>
    <property type="match status" value="1"/>
</dbReference>
<dbReference type="FunFam" id="3.30.70.270:FF:000001">
    <property type="entry name" value="Diguanylate cyclase domain protein"/>
    <property type="match status" value="1"/>
</dbReference>
<dbReference type="GO" id="GO:0005886">
    <property type="term" value="C:plasma membrane"/>
    <property type="evidence" value="ECO:0007669"/>
    <property type="project" value="TreeGrafter"/>
</dbReference>
<protein>
    <recommendedName>
        <fullName evidence="1">diguanylate cyclase</fullName>
        <ecNumber evidence="1">2.7.7.65</ecNumber>
    </recommendedName>
</protein>
<comment type="caution">
    <text evidence="5">The sequence shown here is derived from an EMBL/GenBank/DDBJ whole genome shotgun (WGS) entry which is preliminary data.</text>
</comment>
<reference evidence="5 6" key="1">
    <citation type="submission" date="2016-02" db="EMBL/GenBank/DDBJ databases">
        <title>Genome sequencing of a beta-galactosidase producing bacteria Rhizobium sp. 59.</title>
        <authorList>
            <person name="Wang D."/>
            <person name="Kot W."/>
            <person name="Qin Y."/>
            <person name="Hansen L."/>
            <person name="Naqvi K."/>
            <person name="Rensing C."/>
        </authorList>
    </citation>
    <scope>NUCLEOTIDE SEQUENCE [LARGE SCALE GENOMIC DNA]</scope>
    <source>
        <strain evidence="5 6">59</strain>
    </source>
</reference>
<dbReference type="InterPro" id="IPR043128">
    <property type="entry name" value="Rev_trsase/Diguanyl_cyclase"/>
</dbReference>
<dbReference type="Gene3D" id="3.30.70.270">
    <property type="match status" value="1"/>
</dbReference>
<dbReference type="SMART" id="SM00267">
    <property type="entry name" value="GGDEF"/>
    <property type="match status" value="1"/>
</dbReference>
<name>A0A657LNG3_9HYPH</name>
<sequence length="396" mass="43310">MSGAFFLLTVNFLIAQLFCVFFLVIAKRSRIPEAGRWFALSFAVASLSAVFELVVRFADFDRLASFGAFSSVLAALFMIRLGIGRLYSMPVNIVLSGWFIAVSLAVNLMIFDMPRSTLQHALGYQMPFFVAAITGTLAVYRSGRREKPDILLMVLLTMTAVQFLLKVYFIVTFGAGRDAQSYLASAYALISQSLSAVLVVSIGLTLLAVLVVEIMDDAKARSETDLLSALFNRRGFNERVGRILARPVAAHPHCIVVCDIDHFKMVNDTHGHQAGDQVIAAFGAMLKERAPSDAICGRLGGEEFAIFLPSASETVGYLFAQGLRSTFSSLRIPGISEDERLTASFGVCERVDSNDPIADVMERADAALYSAKKSGRNRVNRASDVEPSWGDRQSQL</sequence>
<evidence type="ECO:0000259" key="4">
    <source>
        <dbReference type="PROSITE" id="PS50887"/>
    </source>
</evidence>
<dbReference type="GO" id="GO:0043709">
    <property type="term" value="P:cell adhesion involved in single-species biofilm formation"/>
    <property type="evidence" value="ECO:0007669"/>
    <property type="project" value="TreeGrafter"/>
</dbReference>
<feature type="transmembrane region" description="Helical" evidence="3">
    <location>
        <begin position="187"/>
        <end position="212"/>
    </location>
</feature>
<dbReference type="CDD" id="cd01949">
    <property type="entry name" value="GGDEF"/>
    <property type="match status" value="1"/>
</dbReference>
<evidence type="ECO:0000256" key="2">
    <source>
        <dbReference type="ARBA" id="ARBA00034247"/>
    </source>
</evidence>
<keyword evidence="3" id="KW-1133">Transmembrane helix</keyword>